<evidence type="ECO:0000256" key="4">
    <source>
        <dbReference type="ARBA" id="ARBA00022989"/>
    </source>
</evidence>
<protein>
    <submittedName>
        <fullName evidence="7">LysE family translocator</fullName>
    </submittedName>
</protein>
<dbReference type="EMBL" id="RXWV01000020">
    <property type="protein sequence ID" value="RTX74174.1"/>
    <property type="molecule type" value="Genomic_DNA"/>
</dbReference>
<dbReference type="RefSeq" id="WP_126476728.1">
    <property type="nucleotide sequence ID" value="NZ_JALGXL010000001.1"/>
</dbReference>
<organism evidence="7 8">
    <name type="scientific">Mammaliicoccus sciuri</name>
    <name type="common">Staphylococcus sciuri</name>
    <dbReference type="NCBI Taxonomy" id="1296"/>
    <lineage>
        <taxon>Bacteria</taxon>
        <taxon>Bacillati</taxon>
        <taxon>Bacillota</taxon>
        <taxon>Bacilli</taxon>
        <taxon>Bacillales</taxon>
        <taxon>Staphylococcaceae</taxon>
        <taxon>Mammaliicoccus</taxon>
    </lineage>
</organism>
<dbReference type="PANTHER" id="PTHR30086">
    <property type="entry name" value="ARGININE EXPORTER PROTEIN ARGO"/>
    <property type="match status" value="1"/>
</dbReference>
<reference evidence="7 8" key="1">
    <citation type="submission" date="2018-10" db="EMBL/GenBank/DDBJ databases">
        <title>A collection Staphylococci species genome sequencing.</title>
        <authorList>
            <person name="Cole K."/>
        </authorList>
    </citation>
    <scope>NUCLEOTIDE SEQUENCE [LARGE SCALE GENOMIC DNA]</scope>
    <source>
        <strain evidence="8">NCTC 12218</strain>
    </source>
</reference>
<dbReference type="PANTHER" id="PTHR30086:SF20">
    <property type="entry name" value="ARGININE EXPORTER PROTEIN ARGO-RELATED"/>
    <property type="match status" value="1"/>
</dbReference>
<evidence type="ECO:0000256" key="5">
    <source>
        <dbReference type="ARBA" id="ARBA00023136"/>
    </source>
</evidence>
<comment type="subcellular location">
    <subcellularLocation>
        <location evidence="1">Cell membrane</location>
        <topology evidence="1">Multi-pass membrane protein</topology>
    </subcellularLocation>
</comment>
<evidence type="ECO:0000256" key="1">
    <source>
        <dbReference type="ARBA" id="ARBA00004651"/>
    </source>
</evidence>
<keyword evidence="3 6" id="KW-0812">Transmembrane</keyword>
<evidence type="ECO:0000256" key="6">
    <source>
        <dbReference type="SAM" id="Phobius"/>
    </source>
</evidence>
<feature type="transmembrane region" description="Helical" evidence="6">
    <location>
        <begin position="37"/>
        <end position="59"/>
    </location>
</feature>
<sequence length="187" mass="21371">MSAFLIYVFVTSITPGPSNIFIMNSTKKHGLLGAKKFILGILAGFLFLAILASICLYLFEEYIEAVEQTLKIFGFVYLLYLSYKTFTASKNDETGDVYSTFKAGFLLQILNMKTLLFYITLLGVFIIPNSNNKPFVYMVLTIIIGWACLIVWGVLGHYLKRYLNKYHYIFNTVMSLLILYSALSIFY</sequence>
<accession>A0AAJ4VIR2</accession>
<keyword evidence="2" id="KW-1003">Cell membrane</keyword>
<keyword evidence="4 6" id="KW-1133">Transmembrane helix</keyword>
<dbReference type="GO" id="GO:0015171">
    <property type="term" value="F:amino acid transmembrane transporter activity"/>
    <property type="evidence" value="ECO:0007669"/>
    <property type="project" value="TreeGrafter"/>
</dbReference>
<keyword evidence="5 6" id="KW-0472">Membrane</keyword>
<dbReference type="Pfam" id="PF01810">
    <property type="entry name" value="LysE"/>
    <property type="match status" value="1"/>
</dbReference>
<dbReference type="Proteomes" id="UP000274792">
    <property type="component" value="Unassembled WGS sequence"/>
</dbReference>
<dbReference type="GO" id="GO:0033228">
    <property type="term" value="P:cysteine export across plasma membrane"/>
    <property type="evidence" value="ECO:0007669"/>
    <property type="project" value="TreeGrafter"/>
</dbReference>
<name>A0AAJ4VIR2_MAMSC</name>
<feature type="transmembrane region" description="Helical" evidence="6">
    <location>
        <begin position="134"/>
        <end position="156"/>
    </location>
</feature>
<proteinExistence type="predicted"/>
<dbReference type="AlphaFoldDB" id="A0AAJ4VIR2"/>
<evidence type="ECO:0000256" key="3">
    <source>
        <dbReference type="ARBA" id="ARBA00022692"/>
    </source>
</evidence>
<feature type="transmembrane region" description="Helical" evidence="6">
    <location>
        <begin position="65"/>
        <end position="83"/>
    </location>
</feature>
<feature type="transmembrane region" description="Helical" evidence="6">
    <location>
        <begin position="104"/>
        <end position="128"/>
    </location>
</feature>
<dbReference type="InterPro" id="IPR001123">
    <property type="entry name" value="LeuE-type"/>
</dbReference>
<feature type="transmembrane region" description="Helical" evidence="6">
    <location>
        <begin position="6"/>
        <end position="25"/>
    </location>
</feature>
<feature type="transmembrane region" description="Helical" evidence="6">
    <location>
        <begin position="168"/>
        <end position="186"/>
    </location>
</feature>
<comment type="caution">
    <text evidence="7">The sequence shown here is derived from an EMBL/GenBank/DDBJ whole genome shotgun (WGS) entry which is preliminary data.</text>
</comment>
<gene>
    <name evidence="7" type="ORF">CD117_03785</name>
</gene>
<dbReference type="GO" id="GO:0005886">
    <property type="term" value="C:plasma membrane"/>
    <property type="evidence" value="ECO:0007669"/>
    <property type="project" value="UniProtKB-SubCell"/>
</dbReference>
<evidence type="ECO:0000256" key="2">
    <source>
        <dbReference type="ARBA" id="ARBA00022475"/>
    </source>
</evidence>
<evidence type="ECO:0000313" key="8">
    <source>
        <dbReference type="Proteomes" id="UP000274792"/>
    </source>
</evidence>
<evidence type="ECO:0000313" key="7">
    <source>
        <dbReference type="EMBL" id="RTX74174.1"/>
    </source>
</evidence>